<dbReference type="EMBL" id="JANCPR020000047">
    <property type="protein sequence ID" value="MDJ1136862.1"/>
    <property type="molecule type" value="Genomic_DNA"/>
</dbReference>
<comment type="caution">
    <text evidence="1">The sequence shown here is derived from an EMBL/GenBank/DDBJ whole genome shotgun (WGS) entry which is preliminary data.</text>
</comment>
<proteinExistence type="predicted"/>
<organism evidence="1 2">
    <name type="scientific">Streptomyces iconiensis</name>
    <dbReference type="NCBI Taxonomy" id="1384038"/>
    <lineage>
        <taxon>Bacteria</taxon>
        <taxon>Bacillati</taxon>
        <taxon>Actinomycetota</taxon>
        <taxon>Actinomycetes</taxon>
        <taxon>Kitasatosporales</taxon>
        <taxon>Streptomycetaceae</taxon>
        <taxon>Streptomyces</taxon>
    </lineage>
</organism>
<gene>
    <name evidence="1" type="ORF">NMN56_033955</name>
</gene>
<reference evidence="1 2" key="1">
    <citation type="submission" date="2023-05" db="EMBL/GenBank/DDBJ databases">
        <title>Streptantibioticus silvisoli sp. nov., acidotolerant actinomycetes 1 from pine litter.</title>
        <authorList>
            <person name="Swiecimska M."/>
            <person name="Golinska P."/>
            <person name="Sangal V."/>
            <person name="Wachnowicz B."/>
            <person name="Goodfellow M."/>
        </authorList>
    </citation>
    <scope>NUCLEOTIDE SEQUENCE [LARGE SCALE GENOMIC DNA]</scope>
    <source>
        <strain evidence="1 2">DSM 42109</strain>
    </source>
</reference>
<evidence type="ECO:0000313" key="1">
    <source>
        <dbReference type="EMBL" id="MDJ1136862.1"/>
    </source>
</evidence>
<name>A0ABT7A695_9ACTN</name>
<keyword evidence="2" id="KW-1185">Reference proteome</keyword>
<protein>
    <submittedName>
        <fullName evidence="1">Uncharacterized protein</fullName>
    </submittedName>
</protein>
<dbReference type="RefSeq" id="WP_274047102.1">
    <property type="nucleotide sequence ID" value="NZ_JANCPR020000047.1"/>
</dbReference>
<sequence>MGALFDLKSTMDCSPVSIRRIQPGAQRVEPHGIRLGPVQPMCLIASGAGCLAEAPNLDARRVLSHAAARVPGRWLCTSGGAARLGDLSASDPDLRIRSVGELTVNTAPGTAGAVNVGNAAAGGGQVSKANDFAYVADDDGIGA</sequence>
<evidence type="ECO:0000313" key="2">
    <source>
        <dbReference type="Proteomes" id="UP001214441"/>
    </source>
</evidence>
<accession>A0ABT7A695</accession>
<dbReference type="Proteomes" id="UP001214441">
    <property type="component" value="Unassembled WGS sequence"/>
</dbReference>